<dbReference type="OrthoDB" id="27237at2759"/>
<sequence>MAAVNCPEATVVYRLFFFGAIDETGALEKRRLYLELVAPWILDYPWYNERFRLDLSATSKFKKPFLSGSVNFGESIEDEWFIVWLLTQISALDSDVIIQISDDDGEFLLIETAEGIPKWINPENAVNRVWIFRGKLSLLMFKKPAPLTLNDAINFLETCDFDSASDFVHLDIVQKLLQRRIKGYPSAIQSLKHTAHVILPYPAAAVLSLQSSQGLIGAIVSSLATLNHDPVESRKLRRALQLNQGLFRQSYQQTGQSNPDDTWPKLRKYSVEHVLVACTISRLHYAKLQSLPTPTGVKHLRASTSASERLSTELGLKMCTGLDLLLLSLPSAESIGDNKSLTNFEIPDENAWNTFVARLTSVGYFRGELPGSRLYTNLLDSAKLYFRDNFYQSSHMLSSDSVDCFNWVSRNPGIALYQLLNAIESDLSLVPSAEELHANEPYLLPADDDSWMLITPEELDSQLLSRVTDEANNLASTATNLKGSFADRLNTLMCAKSSYEGMDLSPSKPGGKRKPVMKGDQSTIMEGESDGDLGDELVSDSDSEDGYLETMRKCTQKDTQSTKHATSGLTMADMMCSLMNKLEHSSVSTLSSTTANGTHTLISGQKPIFSKFKGLSSSSEEDLVNMYGTDSDIHRSCGRNKITIVSSDESSCDDVVRRPNRFPVSSVTRPKPDKDSLDYTSDEEPTAREVNWYKFPVNENGNASNSGKSSSDSEDGYTYADYLAEMERELVNEPANAGRCVAATNRRMLQSIVTRNRGGVSNRKKARHTNVRLAQPEDILSSDENREHCRSNSEERISKLDPLDTELADHVMRNLCASAVPGASTGHAPCGPAVQLLTSIGIPVHQLAATVSAQTGTSRVNSPKCFSTNTNG</sequence>
<evidence type="ECO:0000313" key="3">
    <source>
        <dbReference type="Proteomes" id="UP000748531"/>
    </source>
</evidence>
<evidence type="ECO:0008006" key="4">
    <source>
        <dbReference type="Google" id="ProtNLM"/>
    </source>
</evidence>
<dbReference type="GO" id="GO:0005634">
    <property type="term" value="C:nucleus"/>
    <property type="evidence" value="ECO:0007669"/>
    <property type="project" value="TreeGrafter"/>
</dbReference>
<protein>
    <recommendedName>
        <fullName evidence="4">Protein ecdysoneless</fullName>
    </recommendedName>
</protein>
<evidence type="ECO:0000256" key="1">
    <source>
        <dbReference type="SAM" id="MobiDB-lite"/>
    </source>
</evidence>
<dbReference type="Proteomes" id="UP000748531">
    <property type="component" value="Unassembled WGS sequence"/>
</dbReference>
<feature type="region of interest" description="Disordered" evidence="1">
    <location>
        <begin position="662"/>
        <end position="690"/>
    </location>
</feature>
<dbReference type="Pfam" id="PF07093">
    <property type="entry name" value="SGT1"/>
    <property type="match status" value="1"/>
</dbReference>
<dbReference type="InterPro" id="IPR010770">
    <property type="entry name" value="Ecd"/>
</dbReference>
<keyword evidence="3" id="KW-1185">Reference proteome</keyword>
<comment type="caution">
    <text evidence="2">The sequence shown here is derived from an EMBL/GenBank/DDBJ whole genome shotgun (WGS) entry which is preliminary data.</text>
</comment>
<name>A0A8J4TLJ7_9TREM</name>
<dbReference type="PANTHER" id="PTHR13060">
    <property type="entry name" value="SGT1 PROTEIN HSGT1 SUPPRESSOR OF GCR2"/>
    <property type="match status" value="1"/>
</dbReference>
<dbReference type="AlphaFoldDB" id="A0A8J4TLJ7"/>
<evidence type="ECO:0000313" key="2">
    <source>
        <dbReference type="EMBL" id="KAF5404622.1"/>
    </source>
</evidence>
<reference evidence="2" key="1">
    <citation type="submission" date="2019-05" db="EMBL/GenBank/DDBJ databases">
        <title>Annotation for the trematode Paragonimus heterotremus.</title>
        <authorList>
            <person name="Choi Y.-J."/>
        </authorList>
    </citation>
    <scope>NUCLEOTIDE SEQUENCE</scope>
    <source>
        <strain evidence="2">LC</strain>
    </source>
</reference>
<gene>
    <name evidence="2" type="ORF">PHET_01889</name>
</gene>
<dbReference type="PANTHER" id="PTHR13060:SF0">
    <property type="entry name" value="PROTEIN ECDYSONELESS HOMOLOG"/>
    <property type="match status" value="1"/>
</dbReference>
<feature type="region of interest" description="Disordered" evidence="1">
    <location>
        <begin position="853"/>
        <end position="872"/>
    </location>
</feature>
<proteinExistence type="predicted"/>
<dbReference type="EMBL" id="LUCH01000654">
    <property type="protein sequence ID" value="KAF5404622.1"/>
    <property type="molecule type" value="Genomic_DNA"/>
</dbReference>
<organism evidence="2 3">
    <name type="scientific">Paragonimus heterotremus</name>
    <dbReference type="NCBI Taxonomy" id="100268"/>
    <lineage>
        <taxon>Eukaryota</taxon>
        <taxon>Metazoa</taxon>
        <taxon>Spiralia</taxon>
        <taxon>Lophotrochozoa</taxon>
        <taxon>Platyhelminthes</taxon>
        <taxon>Trematoda</taxon>
        <taxon>Digenea</taxon>
        <taxon>Plagiorchiida</taxon>
        <taxon>Troglotremata</taxon>
        <taxon>Troglotrematidae</taxon>
        <taxon>Paragonimus</taxon>
    </lineage>
</organism>
<accession>A0A8J4TLJ7</accession>